<proteinExistence type="predicted"/>
<evidence type="ECO:0000256" key="4">
    <source>
        <dbReference type="ARBA" id="ARBA00023235"/>
    </source>
</evidence>
<dbReference type="GO" id="GO:0003677">
    <property type="term" value="F:DNA binding"/>
    <property type="evidence" value="ECO:0007669"/>
    <property type="project" value="InterPro"/>
</dbReference>
<dbReference type="SMART" id="SM00526">
    <property type="entry name" value="H15"/>
    <property type="match status" value="1"/>
</dbReference>
<dbReference type="PROSITE" id="PS50059">
    <property type="entry name" value="FKBP_PPIASE"/>
    <property type="match status" value="1"/>
</dbReference>
<evidence type="ECO:0000259" key="7">
    <source>
        <dbReference type="PROSITE" id="PS50059"/>
    </source>
</evidence>
<dbReference type="PROSITE" id="PS51504">
    <property type="entry name" value="H15"/>
    <property type="match status" value="1"/>
</dbReference>
<comment type="caution">
    <text evidence="9">The sequence shown here is derived from an EMBL/GenBank/DDBJ whole genome shotgun (WGS) entry which is preliminary data.</text>
</comment>
<name>A0A9K3LN09_9STRA</name>
<organism evidence="9 10">
    <name type="scientific">Nitzschia inconspicua</name>
    <dbReference type="NCBI Taxonomy" id="303405"/>
    <lineage>
        <taxon>Eukaryota</taxon>
        <taxon>Sar</taxon>
        <taxon>Stramenopiles</taxon>
        <taxon>Ochrophyta</taxon>
        <taxon>Bacillariophyta</taxon>
        <taxon>Bacillariophyceae</taxon>
        <taxon>Bacillariophycidae</taxon>
        <taxon>Bacillariales</taxon>
        <taxon>Bacillariaceae</taxon>
        <taxon>Nitzschia</taxon>
    </lineage>
</organism>
<accession>A0A9K3LN09</accession>
<gene>
    <name evidence="9" type="ORF">IV203_038669</name>
</gene>
<dbReference type="Proteomes" id="UP000693970">
    <property type="component" value="Unassembled WGS sequence"/>
</dbReference>
<evidence type="ECO:0000259" key="8">
    <source>
        <dbReference type="PROSITE" id="PS51504"/>
    </source>
</evidence>
<keyword evidence="10" id="KW-1185">Reference proteome</keyword>
<feature type="domain" description="H15" evidence="8">
    <location>
        <begin position="33"/>
        <end position="101"/>
    </location>
</feature>
<reference evidence="9" key="1">
    <citation type="journal article" date="2021" name="Sci. Rep.">
        <title>Diploid genomic architecture of Nitzschia inconspicua, an elite biomass production diatom.</title>
        <authorList>
            <person name="Oliver A."/>
            <person name="Podell S."/>
            <person name="Pinowska A."/>
            <person name="Traller J.C."/>
            <person name="Smith S.R."/>
            <person name="McClure R."/>
            <person name="Beliaev A."/>
            <person name="Bohutskyi P."/>
            <person name="Hill E.A."/>
            <person name="Rabines A."/>
            <person name="Zheng H."/>
            <person name="Allen L.Z."/>
            <person name="Kuo A."/>
            <person name="Grigoriev I.V."/>
            <person name="Allen A.E."/>
            <person name="Hazlebeck D."/>
            <person name="Allen E.E."/>
        </authorList>
    </citation>
    <scope>NUCLEOTIDE SEQUENCE</scope>
    <source>
        <strain evidence="9">Hildebrandi</strain>
    </source>
</reference>
<dbReference type="AlphaFoldDB" id="A0A9K3LN09"/>
<feature type="domain" description="PPIase FKBP-type" evidence="7">
    <location>
        <begin position="134"/>
        <end position="218"/>
    </location>
</feature>
<dbReference type="InterPro" id="IPR001179">
    <property type="entry name" value="PPIase_FKBP_dom"/>
</dbReference>
<dbReference type="FunFam" id="3.10.50.40:FF:000006">
    <property type="entry name" value="Peptidyl-prolyl cis-trans isomerase"/>
    <property type="match status" value="1"/>
</dbReference>
<evidence type="ECO:0000256" key="5">
    <source>
        <dbReference type="PROSITE-ProRule" id="PRU00277"/>
    </source>
</evidence>
<dbReference type="GO" id="GO:0006334">
    <property type="term" value="P:nucleosome assembly"/>
    <property type="evidence" value="ECO:0007669"/>
    <property type="project" value="InterPro"/>
</dbReference>
<evidence type="ECO:0000256" key="2">
    <source>
        <dbReference type="ARBA" id="ARBA00013194"/>
    </source>
</evidence>
<dbReference type="PANTHER" id="PTHR43811:SF19">
    <property type="entry name" value="39 KDA FK506-BINDING NUCLEAR PROTEIN"/>
    <property type="match status" value="1"/>
</dbReference>
<comment type="catalytic activity">
    <reaction evidence="1 5">
        <text>[protein]-peptidylproline (omega=180) = [protein]-peptidylproline (omega=0)</text>
        <dbReference type="Rhea" id="RHEA:16237"/>
        <dbReference type="Rhea" id="RHEA-COMP:10747"/>
        <dbReference type="Rhea" id="RHEA-COMP:10748"/>
        <dbReference type="ChEBI" id="CHEBI:83833"/>
        <dbReference type="ChEBI" id="CHEBI:83834"/>
        <dbReference type="EC" id="5.2.1.8"/>
    </reaction>
</comment>
<evidence type="ECO:0000256" key="6">
    <source>
        <dbReference type="SAM" id="MobiDB-lite"/>
    </source>
</evidence>
<dbReference type="GO" id="GO:0000786">
    <property type="term" value="C:nucleosome"/>
    <property type="evidence" value="ECO:0007669"/>
    <property type="project" value="InterPro"/>
</dbReference>
<dbReference type="OrthoDB" id="1902587at2759"/>
<keyword evidence="4 5" id="KW-0413">Isomerase</keyword>
<evidence type="ECO:0000256" key="1">
    <source>
        <dbReference type="ARBA" id="ARBA00000971"/>
    </source>
</evidence>
<keyword evidence="3 5" id="KW-0697">Rotamase</keyword>
<evidence type="ECO:0000313" key="10">
    <source>
        <dbReference type="Proteomes" id="UP000693970"/>
    </source>
</evidence>
<dbReference type="EMBL" id="JAGRRH010000009">
    <property type="protein sequence ID" value="KAG7365465.1"/>
    <property type="molecule type" value="Genomic_DNA"/>
</dbReference>
<evidence type="ECO:0000256" key="3">
    <source>
        <dbReference type="ARBA" id="ARBA00023110"/>
    </source>
</evidence>
<dbReference type="EC" id="5.2.1.8" evidence="2 5"/>
<sequence length="220" mass="23897">MPPKEEKPAAGTNNKKKKENVTTSTSSSKHKQQPKSVLDKIVAAIRALKDPGTKGSSRTSIQKYCQSELDYNNPTALKKAFQQGVQKGILVQTGQSFRVAADPVLAEKTTENDGPSLRIEDVTVGTGEETAQHGDSVTVAYQGTLENGYEFDKAAKFTFLLGAGDVIKGWDRGIEGMKKGGKRKLVVPPKLGYGKRGCKPDIPGNATLYFEVTLKEIKRR</sequence>
<dbReference type="InterPro" id="IPR005818">
    <property type="entry name" value="Histone_H1/H5_H15"/>
</dbReference>
<dbReference type="PANTHER" id="PTHR43811">
    <property type="entry name" value="FKBP-TYPE PEPTIDYL-PROLYL CIS-TRANS ISOMERASE FKPA"/>
    <property type="match status" value="1"/>
</dbReference>
<dbReference type="Pfam" id="PF00254">
    <property type="entry name" value="FKBP_C"/>
    <property type="match status" value="1"/>
</dbReference>
<evidence type="ECO:0000313" key="9">
    <source>
        <dbReference type="EMBL" id="KAG7365465.1"/>
    </source>
</evidence>
<feature type="region of interest" description="Disordered" evidence="6">
    <location>
        <begin position="1"/>
        <end position="37"/>
    </location>
</feature>
<protein>
    <recommendedName>
        <fullName evidence="2 5">peptidylprolyl isomerase</fullName>
        <ecNumber evidence="2 5">5.2.1.8</ecNumber>
    </recommendedName>
</protein>
<reference evidence="9" key="2">
    <citation type="submission" date="2021-04" db="EMBL/GenBank/DDBJ databases">
        <authorList>
            <person name="Podell S."/>
        </authorList>
    </citation>
    <scope>NUCLEOTIDE SEQUENCE</scope>
    <source>
        <strain evidence="9">Hildebrandi</strain>
    </source>
</reference>
<dbReference type="GO" id="GO:0003755">
    <property type="term" value="F:peptidyl-prolyl cis-trans isomerase activity"/>
    <property type="evidence" value="ECO:0007669"/>
    <property type="project" value="UniProtKB-KW"/>
</dbReference>
<dbReference type="Pfam" id="PF00538">
    <property type="entry name" value="Linker_histone"/>
    <property type="match status" value="1"/>
</dbReference>